<dbReference type="CDD" id="cd06257">
    <property type="entry name" value="DnaJ"/>
    <property type="match status" value="1"/>
</dbReference>
<name>A0A7S9XED3_9VIRU</name>
<dbReference type="Gene3D" id="1.10.287.110">
    <property type="entry name" value="DnaJ domain"/>
    <property type="match status" value="1"/>
</dbReference>
<dbReference type="SUPFAM" id="SSF49493">
    <property type="entry name" value="HSP40/DnaJ peptide-binding domain"/>
    <property type="match status" value="1"/>
</dbReference>
<dbReference type="PROSITE" id="PS50076">
    <property type="entry name" value="DNAJ_2"/>
    <property type="match status" value="1"/>
</dbReference>
<dbReference type="SUPFAM" id="SSF46565">
    <property type="entry name" value="Chaperone J-domain"/>
    <property type="match status" value="1"/>
</dbReference>
<dbReference type="InterPro" id="IPR036869">
    <property type="entry name" value="J_dom_sf"/>
</dbReference>
<evidence type="ECO:0000259" key="1">
    <source>
        <dbReference type="PROSITE" id="PS50076"/>
    </source>
</evidence>
<reference evidence="2" key="1">
    <citation type="submission" date="2020-08" db="EMBL/GenBank/DDBJ databases">
        <title>Bridging the membrane lipid divide: bacteria of the FCB group superphylum have the potential to synthesize archaeal ether lipids.</title>
        <authorList>
            <person name="Villanueva L."/>
            <person name="von Meijenfeldt F.A.B."/>
            <person name="Westbye A.B."/>
            <person name="Yadav S."/>
            <person name="Hopmans E.C."/>
            <person name="Dutilh B.E."/>
            <person name="Sinninghe Damste J.S."/>
        </authorList>
    </citation>
    <scope>NUCLEOTIDE SEQUENCE</scope>
    <source>
        <strain evidence="2">NIOZ-UU159</strain>
    </source>
</reference>
<dbReference type="EMBL" id="MW030606">
    <property type="protein sequence ID" value="QPI16799.1"/>
    <property type="molecule type" value="Genomic_DNA"/>
</dbReference>
<dbReference type="GO" id="GO:0006457">
    <property type="term" value="P:protein folding"/>
    <property type="evidence" value="ECO:0007669"/>
    <property type="project" value="InterPro"/>
</dbReference>
<gene>
    <name evidence="2" type="primary">dnaJ</name>
    <name evidence="2" type="ORF">NIOZUU159_00295</name>
</gene>
<feature type="domain" description="J" evidence="1">
    <location>
        <begin position="1"/>
        <end position="88"/>
    </location>
</feature>
<dbReference type="GO" id="GO:0051082">
    <property type="term" value="F:unfolded protein binding"/>
    <property type="evidence" value="ECO:0007669"/>
    <property type="project" value="InterPro"/>
</dbReference>
<proteinExistence type="predicted"/>
<protein>
    <submittedName>
        <fullName evidence="2">Chaperone protein</fullName>
    </submittedName>
</protein>
<accession>A0A7S9XED3</accession>
<sequence>MYIEIFELDKNNLSEYTRDDIKTKYKKIALECHPDKLCNIKDENLKNVKTEKFKNACIAYKKAIDDFDNYGCLTNGFSSYEYNFDDLGKDFDMYNDMDCKFWNDIYDDFFSNKEEIEKTFIDVAKMFLSKGIRNKKYYNPSTSVIKHSIVLPLLYYDLINTKKKKLQITLKGVEELFNISILCKKEYPCLTRQYIDDNGVEHEIEIKMILGRDDEDKSIYKHIFNDNGTIDLITKININLYEYLSGTTKIINYIDGNCINLEIKPLNLNKIILEGKGLLGGKLIVNINYININIDEWNKLSDENKEHILLLLKSIYK</sequence>
<dbReference type="InterPro" id="IPR008971">
    <property type="entry name" value="HSP40/DnaJ_pept-bd"/>
</dbReference>
<organism evidence="2">
    <name type="scientific">Virus NIOZ-UU159</name>
    <dbReference type="NCBI Taxonomy" id="2763270"/>
    <lineage>
        <taxon>Viruses</taxon>
    </lineage>
</organism>
<dbReference type="InterPro" id="IPR001623">
    <property type="entry name" value="DnaJ_domain"/>
</dbReference>
<evidence type="ECO:0000313" key="2">
    <source>
        <dbReference type="EMBL" id="QPI16799.1"/>
    </source>
</evidence>